<name>A0AAN7NE41_MYCAM</name>
<reference evidence="6 7" key="1">
    <citation type="journal article" date="2023" name="J. Hered.">
        <title>Chromosome-level genome of the wood stork (Mycteria americana) provides insight into avian chromosome evolution.</title>
        <authorList>
            <person name="Flamio R. Jr."/>
            <person name="Ramstad K.M."/>
        </authorList>
    </citation>
    <scope>NUCLEOTIDE SEQUENCE [LARGE SCALE GENOMIC DNA]</scope>
    <source>
        <strain evidence="6">JAX WOST 10</strain>
    </source>
</reference>
<dbReference type="GO" id="GO:0005737">
    <property type="term" value="C:cytoplasm"/>
    <property type="evidence" value="ECO:0007669"/>
    <property type="project" value="UniProtKB-SubCell"/>
</dbReference>
<sequence length="844" mass="92865">MLAGLDPLVILYVPCDGTQDDLLHQLPQYRDIKSNKFLLQLLGLREKKERKVQSYWEASNTENDERTFIAYVGECVLRLTEADVGFAPDRSYLVLALSLEEVDVSIHLTFYYLDTMRRIEQLSLVGSSNRRAFKANWDTAARNQKLLVPAGFFAARLKTQNTQQTHEEALEVYHLLEEIQQLYRLSMRPYGVGYPFGQLGSAVPAVSPPSFLCPPSPLAGGLEVMEGCSRKVEQFLIVSLYLLAFQGHNKISSDLLIRTELRKRIKGNQEATAPPDTMAQPYASAQFAPPQNGIPAEYTAPHPHPAPDYTGQTTVPEHTLNMYPPAQTHSEQSAADTNAQTVSGTATFEEVLVSLSEKSGQEHLPLDQVAQSPIQPGLKHFQGWGIHNFSGQPVPVPHHPHSEEFLPYILSKSTTLFQFKAITPCPITTSPCKKSLSSFLVLEGCYKVSPEPSLLQAEQPQLSQPVFIGEVLQPSHHLRGPPLDSLQQVHVLLMLGAPELDTVLQVGSHKSGVEGAALNPFSAQPVFVLGIALTHVQDLALDLVELHEIRTDPPLKPVKVPLDGIPSLQRVDCTIQLGVVGKLAEGALNPAVHVANKDIKQRQSQYRPLRNATCLWSPLGHGAVDRYSLSAPIQPIPYPLSGPSVKSMSLQFRDKGVVQDSVKCFAQVQGFIPWYCTKQIPEETKVFSPEVQGSELAVRPPRCPKDLELHHFMVTAAKAALGLHIPHQPLLVGENKVQHSTSPHWLPCHLEKEVIINTFQEPPRLLMSCCVAPPTDIGVVEVSHEDQGLLLKAPSSLALNTSRDGASTASLGNLFQCLTTLRVKNVHCGQTNSCPPAQVRSLEQ</sequence>
<evidence type="ECO:0000256" key="4">
    <source>
        <dbReference type="ARBA" id="ARBA00022884"/>
    </source>
</evidence>
<keyword evidence="4" id="KW-0694">RNA-binding</keyword>
<dbReference type="Proteomes" id="UP001333110">
    <property type="component" value="Unassembled WGS sequence"/>
</dbReference>
<dbReference type="AlphaFoldDB" id="A0AAN7NE41"/>
<comment type="caution">
    <text evidence="6">The sequence shown here is derived from an EMBL/GenBank/DDBJ whole genome shotgun (WGS) entry which is preliminary data.</text>
</comment>
<dbReference type="GO" id="GO:0003729">
    <property type="term" value="F:mRNA binding"/>
    <property type="evidence" value="ECO:0007669"/>
    <property type="project" value="TreeGrafter"/>
</dbReference>
<protein>
    <submittedName>
        <fullName evidence="6">Uncharacterized protein</fullName>
    </submittedName>
</protein>
<dbReference type="PANTHER" id="PTHR15597:SF45">
    <property type="entry name" value="RNA BINDING PROTEIN FOX-1 HOMOLOG 1"/>
    <property type="match status" value="1"/>
</dbReference>
<feature type="non-terminal residue" evidence="6">
    <location>
        <position position="844"/>
    </location>
</feature>
<dbReference type="GO" id="GO:0000381">
    <property type="term" value="P:regulation of alternative mRNA splicing, via spliceosome"/>
    <property type="evidence" value="ECO:0007669"/>
    <property type="project" value="InterPro"/>
</dbReference>
<evidence type="ECO:0000256" key="3">
    <source>
        <dbReference type="ARBA" id="ARBA00022490"/>
    </source>
</evidence>
<dbReference type="EMBL" id="JAUNZN010000012">
    <property type="protein sequence ID" value="KAK4813670.1"/>
    <property type="molecule type" value="Genomic_DNA"/>
</dbReference>
<keyword evidence="7" id="KW-1185">Reference proteome</keyword>
<dbReference type="GO" id="GO:0005634">
    <property type="term" value="C:nucleus"/>
    <property type="evidence" value="ECO:0007669"/>
    <property type="project" value="UniProtKB-SubCell"/>
</dbReference>
<organism evidence="6 7">
    <name type="scientific">Mycteria americana</name>
    <name type="common">Wood stork</name>
    <dbReference type="NCBI Taxonomy" id="33587"/>
    <lineage>
        <taxon>Eukaryota</taxon>
        <taxon>Metazoa</taxon>
        <taxon>Chordata</taxon>
        <taxon>Craniata</taxon>
        <taxon>Vertebrata</taxon>
        <taxon>Euteleostomi</taxon>
        <taxon>Archelosauria</taxon>
        <taxon>Archosauria</taxon>
        <taxon>Dinosauria</taxon>
        <taxon>Saurischia</taxon>
        <taxon>Theropoda</taxon>
        <taxon>Coelurosauria</taxon>
        <taxon>Aves</taxon>
        <taxon>Neognathae</taxon>
        <taxon>Neoaves</taxon>
        <taxon>Aequornithes</taxon>
        <taxon>Ciconiiformes</taxon>
        <taxon>Ciconiidae</taxon>
        <taxon>Mycteria</taxon>
    </lineage>
</organism>
<comment type="subcellular location">
    <subcellularLocation>
        <location evidence="2">Cytoplasm</location>
    </subcellularLocation>
    <subcellularLocation>
        <location evidence="1">Nucleus</location>
    </subcellularLocation>
</comment>
<keyword evidence="5" id="KW-0539">Nucleus</keyword>
<evidence type="ECO:0000256" key="2">
    <source>
        <dbReference type="ARBA" id="ARBA00004496"/>
    </source>
</evidence>
<dbReference type="GO" id="GO:0007399">
    <property type="term" value="P:nervous system development"/>
    <property type="evidence" value="ECO:0007669"/>
    <property type="project" value="InterPro"/>
</dbReference>
<accession>A0AAN7NE41</accession>
<dbReference type="PANTHER" id="PTHR15597">
    <property type="entry name" value="ATAXIN 2-BINDING PROTEIN 1-RELATED"/>
    <property type="match status" value="1"/>
</dbReference>
<evidence type="ECO:0000313" key="7">
    <source>
        <dbReference type="Proteomes" id="UP001333110"/>
    </source>
</evidence>
<evidence type="ECO:0000256" key="1">
    <source>
        <dbReference type="ARBA" id="ARBA00004123"/>
    </source>
</evidence>
<proteinExistence type="predicted"/>
<evidence type="ECO:0000256" key="5">
    <source>
        <dbReference type="ARBA" id="ARBA00023242"/>
    </source>
</evidence>
<keyword evidence="3" id="KW-0963">Cytoplasm</keyword>
<gene>
    <name evidence="6" type="ORF">QYF61_017637</name>
</gene>
<dbReference type="InterPro" id="IPR047131">
    <property type="entry name" value="RBFOX1-like"/>
</dbReference>
<evidence type="ECO:0000313" key="6">
    <source>
        <dbReference type="EMBL" id="KAK4813670.1"/>
    </source>
</evidence>